<dbReference type="GO" id="GO:0005737">
    <property type="term" value="C:cytoplasm"/>
    <property type="evidence" value="ECO:0007669"/>
    <property type="project" value="TreeGrafter"/>
</dbReference>
<dbReference type="EMBL" id="BARV01001809">
    <property type="protein sequence ID" value="GAI00347.1"/>
    <property type="molecule type" value="Genomic_DNA"/>
</dbReference>
<dbReference type="InterPro" id="IPR042099">
    <property type="entry name" value="ANL_N_sf"/>
</dbReference>
<dbReference type="Pfam" id="PF23571">
    <property type="entry name" value="GH3_M"/>
    <property type="match status" value="1"/>
</dbReference>
<dbReference type="GO" id="GO:0016881">
    <property type="term" value="F:acid-amino acid ligase activity"/>
    <property type="evidence" value="ECO:0007669"/>
    <property type="project" value="TreeGrafter"/>
</dbReference>
<comment type="caution">
    <text evidence="2">The sequence shown here is derived from an EMBL/GenBank/DDBJ whole genome shotgun (WGS) entry which is preliminary data.</text>
</comment>
<proteinExistence type="predicted"/>
<dbReference type="PANTHER" id="PTHR31901:SF9">
    <property type="entry name" value="GH3 DOMAIN-CONTAINING PROTEIN"/>
    <property type="match status" value="1"/>
</dbReference>
<accession>X1JZZ5</accession>
<sequence>LGKFGESSYRDDVLPAELAHWIRILGRFGEYLCKWVPMSDSFAFEYEKVAGALPLLATCRGRGDTSQLKEHKKALYIVGPPKYASGVLAYLVQQAIGYDLLPSNAEEMSFQERIKVGFEEALYRGIDSVNAIPSVLVYVGEQINQQSGKINIRLLLSHPPAMFRVIRALIKSKLAHRPMLPKDLWSPKVIVVGGTDSAIFSKRVKELWGRDPLEVYAGAEGGVYATQTWDYEGMTFIPNLNFFEFIPEGEWFKWQLDHSYQPKTVLLDEVKAGENYEIVITNLHGGVLVRHRIGDMVKITSLRNDKLNIDIPQMVFYSRADDLIDISGFGRITEKIDDNRGDLSRSEFVAFVIDSLLQEKAKSRDNNLVTREEFHQFQEGTKELLRSFLEFFISYGLELGKQPKDKEFEQLTQRLQALGSSPKK</sequence>
<dbReference type="InterPro" id="IPR004993">
    <property type="entry name" value="GH3"/>
</dbReference>
<dbReference type="InterPro" id="IPR055377">
    <property type="entry name" value="GH3_M"/>
</dbReference>
<organism evidence="2">
    <name type="scientific">marine sediment metagenome</name>
    <dbReference type="NCBI Taxonomy" id="412755"/>
    <lineage>
        <taxon>unclassified sequences</taxon>
        <taxon>metagenomes</taxon>
        <taxon>ecological metagenomes</taxon>
    </lineage>
</organism>
<reference evidence="2" key="1">
    <citation type="journal article" date="2014" name="Front. Microbiol.">
        <title>High frequency of phylogenetically diverse reductive dehalogenase-homologous genes in deep subseafloor sedimentary metagenomes.</title>
        <authorList>
            <person name="Kawai M."/>
            <person name="Futagami T."/>
            <person name="Toyoda A."/>
            <person name="Takaki Y."/>
            <person name="Nishi S."/>
            <person name="Hori S."/>
            <person name="Arai W."/>
            <person name="Tsubouchi T."/>
            <person name="Morono Y."/>
            <person name="Uchiyama I."/>
            <person name="Ito T."/>
            <person name="Fujiyama A."/>
            <person name="Inagaki F."/>
            <person name="Takami H."/>
        </authorList>
    </citation>
    <scope>NUCLEOTIDE SEQUENCE</scope>
    <source>
        <strain evidence="2">Expedition CK06-06</strain>
    </source>
</reference>
<evidence type="ECO:0000259" key="1">
    <source>
        <dbReference type="Pfam" id="PF23571"/>
    </source>
</evidence>
<evidence type="ECO:0000313" key="2">
    <source>
        <dbReference type="EMBL" id="GAI00347.1"/>
    </source>
</evidence>
<protein>
    <recommendedName>
        <fullName evidence="1">GH3 middle domain-containing protein</fullName>
    </recommendedName>
</protein>
<gene>
    <name evidence="2" type="ORF">S06H3_04996</name>
</gene>
<dbReference type="PANTHER" id="PTHR31901">
    <property type="entry name" value="GH3 DOMAIN-CONTAINING PROTEIN"/>
    <property type="match status" value="1"/>
</dbReference>
<feature type="domain" description="GH3 middle" evidence="1">
    <location>
        <begin position="235"/>
        <end position="305"/>
    </location>
</feature>
<dbReference type="AlphaFoldDB" id="X1JZZ5"/>
<name>X1JZZ5_9ZZZZ</name>
<dbReference type="Gene3D" id="3.40.50.12780">
    <property type="entry name" value="N-terminal domain of ligase-like"/>
    <property type="match status" value="1"/>
</dbReference>
<feature type="non-terminal residue" evidence="2">
    <location>
        <position position="1"/>
    </location>
</feature>